<organism evidence="1 2">
    <name type="scientific">Austropuccinia psidii MF-1</name>
    <dbReference type="NCBI Taxonomy" id="1389203"/>
    <lineage>
        <taxon>Eukaryota</taxon>
        <taxon>Fungi</taxon>
        <taxon>Dikarya</taxon>
        <taxon>Basidiomycota</taxon>
        <taxon>Pucciniomycotina</taxon>
        <taxon>Pucciniomycetes</taxon>
        <taxon>Pucciniales</taxon>
        <taxon>Sphaerophragmiaceae</taxon>
        <taxon>Austropuccinia</taxon>
    </lineage>
</organism>
<evidence type="ECO:0000313" key="1">
    <source>
        <dbReference type="EMBL" id="MBW0593961.1"/>
    </source>
</evidence>
<proteinExistence type="predicted"/>
<dbReference type="OrthoDB" id="1607513at2759"/>
<evidence type="ECO:0000313" key="2">
    <source>
        <dbReference type="Proteomes" id="UP000765509"/>
    </source>
</evidence>
<name>A0A9Q3QC90_9BASI</name>
<dbReference type="EMBL" id="AVOT02157629">
    <property type="protein sequence ID" value="MBW0593961.1"/>
    <property type="molecule type" value="Genomic_DNA"/>
</dbReference>
<sequence>MFGVTTDNSSVNHRMAMAIETKIPTFCVKTHSVGCMAHTLHLAARDGKNALGVRNSPPHQPSTIHDPNPMSLTYLMESICNMTPLFQELPDSPHTCAKAHKEERNLLQCSTLSMMTQHQQMQPLSSPMYAQGGI</sequence>
<protein>
    <submittedName>
        <fullName evidence="1">Uncharacterized protein</fullName>
    </submittedName>
</protein>
<dbReference type="AlphaFoldDB" id="A0A9Q3QC90"/>
<gene>
    <name evidence="1" type="ORF">O181_133676</name>
</gene>
<keyword evidence="2" id="KW-1185">Reference proteome</keyword>
<dbReference type="Proteomes" id="UP000765509">
    <property type="component" value="Unassembled WGS sequence"/>
</dbReference>
<reference evidence="1" key="1">
    <citation type="submission" date="2021-03" db="EMBL/GenBank/DDBJ databases">
        <title>Draft genome sequence of rust myrtle Austropuccinia psidii MF-1, a brazilian biotype.</title>
        <authorList>
            <person name="Quecine M.C."/>
            <person name="Pachon D.M.R."/>
            <person name="Bonatelli M.L."/>
            <person name="Correr F.H."/>
            <person name="Franceschini L.M."/>
            <person name="Leite T.F."/>
            <person name="Margarido G.R.A."/>
            <person name="Almeida C.A."/>
            <person name="Ferrarezi J.A."/>
            <person name="Labate C.A."/>
        </authorList>
    </citation>
    <scope>NUCLEOTIDE SEQUENCE</scope>
    <source>
        <strain evidence="1">MF-1</strain>
    </source>
</reference>
<comment type="caution">
    <text evidence="1">The sequence shown here is derived from an EMBL/GenBank/DDBJ whole genome shotgun (WGS) entry which is preliminary data.</text>
</comment>
<accession>A0A9Q3QC90</accession>